<dbReference type="OMA" id="CTWCICS"/>
<dbReference type="Gene3D" id="3.30.70.330">
    <property type="match status" value="1"/>
</dbReference>
<dbReference type="OrthoDB" id="266020at2759"/>
<proteinExistence type="predicted"/>
<evidence type="ECO:0000313" key="3">
    <source>
        <dbReference type="Proteomes" id="UP000219338"/>
    </source>
</evidence>
<dbReference type="CDD" id="cd12247">
    <property type="entry name" value="RRM2_U1A_like"/>
    <property type="match status" value="1"/>
</dbReference>
<accession>A0A284RE29</accession>
<name>A0A284RE29_ARMOS</name>
<dbReference type="InterPro" id="IPR012677">
    <property type="entry name" value="Nucleotide-bd_a/b_plait_sf"/>
</dbReference>
<dbReference type="AlphaFoldDB" id="A0A284RE29"/>
<dbReference type="SUPFAM" id="SSF54928">
    <property type="entry name" value="RNA-binding domain, RBD"/>
    <property type="match status" value="1"/>
</dbReference>
<dbReference type="EMBL" id="FUEG01000007">
    <property type="protein sequence ID" value="SJL06994.1"/>
    <property type="molecule type" value="Genomic_DNA"/>
</dbReference>
<dbReference type="Pfam" id="PF00076">
    <property type="entry name" value="RRM_1"/>
    <property type="match status" value="1"/>
</dbReference>
<dbReference type="Proteomes" id="UP000219338">
    <property type="component" value="Unassembled WGS sequence"/>
</dbReference>
<keyword evidence="3" id="KW-1185">Reference proteome</keyword>
<organism evidence="2 3">
    <name type="scientific">Armillaria ostoyae</name>
    <name type="common">Armillaria root rot fungus</name>
    <dbReference type="NCBI Taxonomy" id="47428"/>
    <lineage>
        <taxon>Eukaryota</taxon>
        <taxon>Fungi</taxon>
        <taxon>Dikarya</taxon>
        <taxon>Basidiomycota</taxon>
        <taxon>Agaricomycotina</taxon>
        <taxon>Agaricomycetes</taxon>
        <taxon>Agaricomycetidae</taxon>
        <taxon>Agaricales</taxon>
        <taxon>Marasmiineae</taxon>
        <taxon>Physalacriaceae</taxon>
        <taxon>Armillaria</taxon>
    </lineage>
</organism>
<evidence type="ECO:0000313" key="2">
    <source>
        <dbReference type="EMBL" id="SJL06994.1"/>
    </source>
</evidence>
<dbReference type="InterPro" id="IPR000504">
    <property type="entry name" value="RRM_dom"/>
</dbReference>
<dbReference type="GO" id="GO:0003723">
    <property type="term" value="F:RNA binding"/>
    <property type="evidence" value="ECO:0007669"/>
    <property type="project" value="InterPro"/>
</dbReference>
<feature type="domain" description="RRM" evidence="1">
    <location>
        <begin position="6"/>
        <end position="57"/>
    </location>
</feature>
<dbReference type="InterPro" id="IPR035979">
    <property type="entry name" value="RBD_domain_sf"/>
</dbReference>
<protein>
    <recommendedName>
        <fullName evidence="1">RRM domain-containing protein</fullName>
    </recommendedName>
</protein>
<reference evidence="3" key="1">
    <citation type="journal article" date="2017" name="Nat. Ecol. Evol.">
        <title>Genome expansion and lineage-specific genetic innovations in the forest pathogenic fungi Armillaria.</title>
        <authorList>
            <person name="Sipos G."/>
            <person name="Prasanna A.N."/>
            <person name="Walter M.C."/>
            <person name="O'Connor E."/>
            <person name="Balint B."/>
            <person name="Krizsan K."/>
            <person name="Kiss B."/>
            <person name="Hess J."/>
            <person name="Varga T."/>
            <person name="Slot J."/>
            <person name="Riley R."/>
            <person name="Boka B."/>
            <person name="Rigling D."/>
            <person name="Barry K."/>
            <person name="Lee J."/>
            <person name="Mihaltcheva S."/>
            <person name="LaButti K."/>
            <person name="Lipzen A."/>
            <person name="Waldron R."/>
            <person name="Moloney N.M."/>
            <person name="Sperisen C."/>
            <person name="Kredics L."/>
            <person name="Vagvoelgyi C."/>
            <person name="Patrignani A."/>
            <person name="Fitzpatrick D."/>
            <person name="Nagy I."/>
            <person name="Doyle S."/>
            <person name="Anderson J.B."/>
            <person name="Grigoriev I.V."/>
            <person name="Gueldener U."/>
            <person name="Muensterkoetter M."/>
            <person name="Nagy L.G."/>
        </authorList>
    </citation>
    <scope>NUCLEOTIDE SEQUENCE [LARGE SCALE GENOMIC DNA]</scope>
    <source>
        <strain evidence="3">C18/9</strain>
    </source>
</reference>
<dbReference type="STRING" id="47428.A0A284RE29"/>
<sequence>MHDLLQNLPESITKEQLVALFSQYPNLHEVRLVPSKKDIVFVEYLDKESSGVAKDAYYLHLEVGYCVQLLGCTDCINTLTLNDICSIAANV</sequence>
<gene>
    <name evidence="2" type="ORF">ARMOST_10336</name>
</gene>
<evidence type="ECO:0000259" key="1">
    <source>
        <dbReference type="Pfam" id="PF00076"/>
    </source>
</evidence>
<dbReference type="FunFam" id="3.30.70.330:FF:000029">
    <property type="entry name" value="U2 small nuclear ribonucleoprotein B"/>
    <property type="match status" value="1"/>
</dbReference>